<dbReference type="Pfam" id="PF06836">
    <property type="entry name" value="DUF1240"/>
    <property type="match status" value="1"/>
</dbReference>
<feature type="transmembrane region" description="Helical" evidence="1">
    <location>
        <begin position="12"/>
        <end position="37"/>
    </location>
</feature>
<dbReference type="InterPro" id="IPR010665">
    <property type="entry name" value="DUF1240"/>
</dbReference>
<dbReference type="OrthoDB" id="6630350at2"/>
<comment type="caution">
    <text evidence="2">The sequence shown here is derived from an EMBL/GenBank/DDBJ whole genome shotgun (WGS) entry which is preliminary data.</text>
</comment>
<evidence type="ECO:0000256" key="1">
    <source>
        <dbReference type="SAM" id="Phobius"/>
    </source>
</evidence>
<keyword evidence="1" id="KW-0472">Membrane</keyword>
<keyword evidence="1" id="KW-1133">Transmembrane helix</keyword>
<gene>
    <name evidence="2" type="ORF">D6029_12080</name>
</gene>
<name>A0A3A5JPZ6_9ENTR</name>
<dbReference type="EMBL" id="QZWH01000024">
    <property type="protein sequence ID" value="RJT22366.1"/>
    <property type="molecule type" value="Genomic_DNA"/>
</dbReference>
<feature type="transmembrane region" description="Helical" evidence="1">
    <location>
        <begin position="49"/>
        <end position="77"/>
    </location>
</feature>
<evidence type="ECO:0000313" key="2">
    <source>
        <dbReference type="EMBL" id="RJT22366.1"/>
    </source>
</evidence>
<keyword evidence="1" id="KW-0812">Transmembrane</keyword>
<proteinExistence type="predicted"/>
<evidence type="ECO:0000313" key="3">
    <source>
        <dbReference type="Proteomes" id="UP000276295"/>
    </source>
</evidence>
<dbReference type="RefSeq" id="WP_120064986.1">
    <property type="nucleotide sequence ID" value="NZ_QZWH01000024.1"/>
</dbReference>
<protein>
    <submittedName>
        <fullName evidence="2">DUF1240 domain-containing protein</fullName>
    </submittedName>
</protein>
<dbReference type="AlphaFoldDB" id="A0A3A5JPZ6"/>
<reference evidence="2 3" key="1">
    <citation type="submission" date="2018-09" db="EMBL/GenBank/DDBJ databases">
        <title>Draft genome sequence of Buttiauxella izardii CCUG 35510T.</title>
        <authorList>
            <person name="Salva-Serra F."/>
            <person name="Marathe N."/>
            <person name="Moore E."/>
            <person name="Stadler-Svensson L."/>
            <person name="Engstrom-Jakobsson H."/>
        </authorList>
    </citation>
    <scope>NUCLEOTIDE SEQUENCE [LARGE SCALE GENOMIC DNA]</scope>
    <source>
        <strain evidence="2 3">CCUG 35510</strain>
    </source>
</reference>
<organism evidence="2 3">
    <name type="scientific">Buttiauxella izardii</name>
    <dbReference type="NCBI Taxonomy" id="82991"/>
    <lineage>
        <taxon>Bacteria</taxon>
        <taxon>Pseudomonadati</taxon>
        <taxon>Pseudomonadota</taxon>
        <taxon>Gammaproteobacteria</taxon>
        <taxon>Enterobacterales</taxon>
        <taxon>Enterobacteriaceae</taxon>
        <taxon>Buttiauxella</taxon>
    </lineage>
</organism>
<feature type="transmembrane region" description="Helical" evidence="1">
    <location>
        <begin position="97"/>
        <end position="118"/>
    </location>
</feature>
<sequence length="154" mass="17599">MNKEIILEWLLYRGAAVIMILLMFTLLYFILFSVPLYDLRSLLLHDKIIIYHAKAVACVGAIPLCIYLIFVALRVLFTKGIKPPTKQTSIGKVCSGFSVIATFLSLIIAFLIPIGLMFTPYHNCPQEKLGAYYVTDLELCENIDPRNWKIEKKR</sequence>
<dbReference type="Proteomes" id="UP000276295">
    <property type="component" value="Unassembled WGS sequence"/>
</dbReference>
<keyword evidence="3" id="KW-1185">Reference proteome</keyword>
<accession>A0A3A5JPZ6</accession>